<keyword evidence="6" id="KW-0808">Transferase</keyword>
<evidence type="ECO:0000256" key="8">
    <source>
        <dbReference type="ARBA" id="ARBA00022801"/>
    </source>
</evidence>
<feature type="active site" description="Proton donor" evidence="17">
    <location>
        <position position="127"/>
    </location>
</feature>
<evidence type="ECO:0000256" key="17">
    <source>
        <dbReference type="PIRSR" id="PIRSR037299-1"/>
    </source>
</evidence>
<dbReference type="InterPro" id="IPR050546">
    <property type="entry name" value="Glycosyl_Hydrlase_16"/>
</dbReference>
<keyword evidence="23" id="KW-1185">Reference proteome</keyword>
<keyword evidence="12" id="KW-0449">Lipoprotein</keyword>
<evidence type="ECO:0000256" key="13">
    <source>
        <dbReference type="ARBA" id="ARBA00023295"/>
    </source>
</evidence>
<keyword evidence="4" id="KW-0336">GPI-anchor</keyword>
<dbReference type="Pfam" id="PF00722">
    <property type="entry name" value="Glyco_hydro_16"/>
    <property type="match status" value="1"/>
</dbReference>
<proteinExistence type="inferred from homology"/>
<keyword evidence="5" id="KW-0328">Glycosyltransferase</keyword>
<feature type="active site" description="Proton donor" evidence="17">
    <location>
        <position position="123"/>
    </location>
</feature>
<evidence type="ECO:0000313" key="22">
    <source>
        <dbReference type="EMBL" id="KAF2669796.1"/>
    </source>
</evidence>
<evidence type="ECO:0000256" key="2">
    <source>
        <dbReference type="ARBA" id="ARBA00004196"/>
    </source>
</evidence>
<feature type="compositionally biased region" description="Polar residues" evidence="19">
    <location>
        <begin position="306"/>
        <end position="319"/>
    </location>
</feature>
<evidence type="ECO:0000256" key="18">
    <source>
        <dbReference type="PIRSR" id="PIRSR037299-2"/>
    </source>
</evidence>
<evidence type="ECO:0000256" key="5">
    <source>
        <dbReference type="ARBA" id="ARBA00022676"/>
    </source>
</evidence>
<keyword evidence="9 16" id="KW-0472">Membrane</keyword>
<dbReference type="GO" id="GO:0016757">
    <property type="term" value="F:glycosyltransferase activity"/>
    <property type="evidence" value="ECO:0007669"/>
    <property type="project" value="UniProtKB-KW"/>
</dbReference>
<dbReference type="InterPro" id="IPR017168">
    <property type="entry name" value="CHR-like"/>
</dbReference>
<feature type="domain" description="GH16" evidence="21">
    <location>
        <begin position="46"/>
        <end position="241"/>
    </location>
</feature>
<evidence type="ECO:0000256" key="14">
    <source>
        <dbReference type="ARBA" id="ARBA00023316"/>
    </source>
</evidence>
<evidence type="ECO:0000256" key="12">
    <source>
        <dbReference type="ARBA" id="ARBA00023288"/>
    </source>
</evidence>
<gene>
    <name evidence="22" type="ORF">BT63DRAFT_222024</name>
</gene>
<keyword evidence="22" id="KW-0430">Lectin</keyword>
<dbReference type="GO" id="GO:0031505">
    <property type="term" value="P:fungal-type cell wall organization"/>
    <property type="evidence" value="ECO:0007669"/>
    <property type="project" value="TreeGrafter"/>
</dbReference>
<feature type="disulfide bond" evidence="18">
    <location>
        <begin position="25"/>
        <end position="33"/>
    </location>
</feature>
<name>A0A6A6UDV0_9PEZI</name>
<keyword evidence="8 16" id="KW-0378">Hydrolase</keyword>
<evidence type="ECO:0000259" key="21">
    <source>
        <dbReference type="PROSITE" id="PS51762"/>
    </source>
</evidence>
<evidence type="ECO:0000256" key="11">
    <source>
        <dbReference type="ARBA" id="ARBA00023180"/>
    </source>
</evidence>
<dbReference type="EC" id="3.2.-.-" evidence="16"/>
<evidence type="ECO:0000256" key="16">
    <source>
        <dbReference type="PIRNR" id="PIRNR037299"/>
    </source>
</evidence>
<keyword evidence="14" id="KW-0961">Cell wall biogenesis/degradation</keyword>
<dbReference type="GO" id="GO:0005975">
    <property type="term" value="P:carbohydrate metabolic process"/>
    <property type="evidence" value="ECO:0007669"/>
    <property type="project" value="InterPro"/>
</dbReference>
<dbReference type="PROSITE" id="PS51762">
    <property type="entry name" value="GH16_2"/>
    <property type="match status" value="1"/>
</dbReference>
<evidence type="ECO:0000256" key="20">
    <source>
        <dbReference type="SAM" id="SignalP"/>
    </source>
</evidence>
<evidence type="ECO:0000313" key="23">
    <source>
        <dbReference type="Proteomes" id="UP000799302"/>
    </source>
</evidence>
<comment type="subcellular location">
    <subcellularLocation>
        <location evidence="2">Cell envelope</location>
    </subcellularLocation>
    <subcellularLocation>
        <location evidence="3">Membrane</location>
        <topology evidence="3">Lipid-anchor</topology>
        <topology evidence="3">GPI-anchor</topology>
    </subcellularLocation>
</comment>
<evidence type="ECO:0000256" key="6">
    <source>
        <dbReference type="ARBA" id="ARBA00022679"/>
    </source>
</evidence>
<sequence length="371" mass="38147">MGRFFSVAALASLLSIVSAQTSSSCNPTLKSGCPADPAMGTTLVTDFTKANAIPDGWSLVPNTVGTINYNSKGANIVLAKQGDNPTLQSNGYFLYGSFEVKIIAAPGQGVVTSMILLSDDLDEVDWELLGTNTAQVQSNYFGKGDATTYNRAAWHAVANPQTTSHTYKVDWSNSTIVWSIDGTPVRTLNYADAASGTRFPQTPMRVRIGIWAGGDPSNGEGTIEWAGGLTDYTKAPYTMYLQSVSVTNLSPGKSYTYSDTSGSSGSIKVDGGSVGAVSASSVVKASSMTTSLSIASAAPSNPLTSMASGNATKATTSPTDKPLAGSGSGSSNASSTVSTGSPQATSNDSGRREVVFLGALIASFVSAIILV</sequence>
<feature type="chain" id="PRO_5025560084" description="Crh-like protein" evidence="20">
    <location>
        <begin position="20"/>
        <end position="371"/>
    </location>
</feature>
<organism evidence="22 23">
    <name type="scientific">Microthyrium microscopicum</name>
    <dbReference type="NCBI Taxonomy" id="703497"/>
    <lineage>
        <taxon>Eukaryota</taxon>
        <taxon>Fungi</taxon>
        <taxon>Dikarya</taxon>
        <taxon>Ascomycota</taxon>
        <taxon>Pezizomycotina</taxon>
        <taxon>Dothideomycetes</taxon>
        <taxon>Dothideomycetes incertae sedis</taxon>
        <taxon>Microthyriales</taxon>
        <taxon>Microthyriaceae</taxon>
        <taxon>Microthyrium</taxon>
    </lineage>
</organism>
<evidence type="ECO:0000256" key="9">
    <source>
        <dbReference type="ARBA" id="ARBA00023136"/>
    </source>
</evidence>
<keyword evidence="13" id="KW-0326">Glycosidase</keyword>
<evidence type="ECO:0000256" key="15">
    <source>
        <dbReference type="ARBA" id="ARBA00038074"/>
    </source>
</evidence>
<dbReference type="InterPro" id="IPR000757">
    <property type="entry name" value="Beta-glucanase-like"/>
</dbReference>
<keyword evidence="11" id="KW-0325">Glycoprotein</keyword>
<dbReference type="PIRSF" id="PIRSF037299">
    <property type="entry name" value="Glycosidase_CRH1_prd"/>
    <property type="match status" value="1"/>
</dbReference>
<feature type="region of interest" description="Disordered" evidence="19">
    <location>
        <begin position="306"/>
        <end position="349"/>
    </location>
</feature>
<comment type="catalytic activity">
    <reaction evidence="1">
        <text>Random endo-hydrolysis of N-acetyl-beta-D-glucosaminide (1-&gt;4)-beta-linkages in chitin and chitodextrins.</text>
        <dbReference type="EC" id="3.2.1.14"/>
    </reaction>
</comment>
<dbReference type="GO" id="GO:0008843">
    <property type="term" value="F:endochitinase activity"/>
    <property type="evidence" value="ECO:0007669"/>
    <property type="project" value="UniProtKB-EC"/>
</dbReference>
<dbReference type="EMBL" id="MU004234">
    <property type="protein sequence ID" value="KAF2669796.1"/>
    <property type="molecule type" value="Genomic_DNA"/>
</dbReference>
<dbReference type="Gene3D" id="2.60.120.200">
    <property type="match status" value="1"/>
</dbReference>
<feature type="signal peptide" evidence="20">
    <location>
        <begin position="1"/>
        <end position="19"/>
    </location>
</feature>
<keyword evidence="10 18" id="KW-1015">Disulfide bond</keyword>
<dbReference type="AlphaFoldDB" id="A0A6A6UDV0"/>
<evidence type="ECO:0000256" key="4">
    <source>
        <dbReference type="ARBA" id="ARBA00022622"/>
    </source>
</evidence>
<dbReference type="PANTHER" id="PTHR10963:SF68">
    <property type="entry name" value="GLYCOSIDASE CRH1-RELATED"/>
    <property type="match status" value="1"/>
</dbReference>
<feature type="compositionally biased region" description="Low complexity" evidence="19">
    <location>
        <begin position="329"/>
        <end position="341"/>
    </location>
</feature>
<dbReference type="GO" id="GO:0098552">
    <property type="term" value="C:side of membrane"/>
    <property type="evidence" value="ECO:0007669"/>
    <property type="project" value="UniProtKB-KW"/>
</dbReference>
<evidence type="ECO:0000256" key="7">
    <source>
        <dbReference type="ARBA" id="ARBA00022729"/>
    </source>
</evidence>
<reference evidence="22" key="1">
    <citation type="journal article" date="2020" name="Stud. Mycol.">
        <title>101 Dothideomycetes genomes: a test case for predicting lifestyles and emergence of pathogens.</title>
        <authorList>
            <person name="Haridas S."/>
            <person name="Albert R."/>
            <person name="Binder M."/>
            <person name="Bloem J."/>
            <person name="Labutti K."/>
            <person name="Salamov A."/>
            <person name="Andreopoulos B."/>
            <person name="Baker S."/>
            <person name="Barry K."/>
            <person name="Bills G."/>
            <person name="Bluhm B."/>
            <person name="Cannon C."/>
            <person name="Castanera R."/>
            <person name="Culley D."/>
            <person name="Daum C."/>
            <person name="Ezra D."/>
            <person name="Gonzalez J."/>
            <person name="Henrissat B."/>
            <person name="Kuo A."/>
            <person name="Liang C."/>
            <person name="Lipzen A."/>
            <person name="Lutzoni F."/>
            <person name="Magnuson J."/>
            <person name="Mondo S."/>
            <person name="Nolan M."/>
            <person name="Ohm R."/>
            <person name="Pangilinan J."/>
            <person name="Park H.-J."/>
            <person name="Ramirez L."/>
            <person name="Alfaro M."/>
            <person name="Sun H."/>
            <person name="Tritt A."/>
            <person name="Yoshinaga Y."/>
            <person name="Zwiers L.-H."/>
            <person name="Turgeon B."/>
            <person name="Goodwin S."/>
            <person name="Spatafora J."/>
            <person name="Crous P."/>
            <person name="Grigoriev I."/>
        </authorList>
    </citation>
    <scope>NUCLEOTIDE SEQUENCE</scope>
    <source>
        <strain evidence="22">CBS 115976</strain>
    </source>
</reference>
<keyword evidence="7 20" id="KW-0732">Signal</keyword>
<dbReference type="SUPFAM" id="SSF49899">
    <property type="entry name" value="Concanavalin A-like lectins/glucanases"/>
    <property type="match status" value="1"/>
</dbReference>
<dbReference type="GO" id="GO:0009277">
    <property type="term" value="C:fungal-type cell wall"/>
    <property type="evidence" value="ECO:0007669"/>
    <property type="project" value="TreeGrafter"/>
</dbReference>
<evidence type="ECO:0000256" key="3">
    <source>
        <dbReference type="ARBA" id="ARBA00004589"/>
    </source>
</evidence>
<dbReference type="GO" id="GO:0030246">
    <property type="term" value="F:carbohydrate binding"/>
    <property type="evidence" value="ECO:0007669"/>
    <property type="project" value="UniProtKB-KW"/>
</dbReference>
<evidence type="ECO:0000256" key="1">
    <source>
        <dbReference type="ARBA" id="ARBA00000822"/>
    </source>
</evidence>
<dbReference type="InterPro" id="IPR013320">
    <property type="entry name" value="ConA-like_dom_sf"/>
</dbReference>
<comment type="similarity">
    <text evidence="15">Belongs to the glycosyl hydrolase 16 family. CRH1 subfamily.</text>
</comment>
<evidence type="ECO:0000256" key="19">
    <source>
        <dbReference type="SAM" id="MobiDB-lite"/>
    </source>
</evidence>
<dbReference type="Proteomes" id="UP000799302">
    <property type="component" value="Unassembled WGS sequence"/>
</dbReference>
<dbReference type="PANTHER" id="PTHR10963">
    <property type="entry name" value="GLYCOSYL HYDROLASE-RELATED"/>
    <property type="match status" value="1"/>
</dbReference>
<accession>A0A6A6UDV0</accession>
<dbReference type="OrthoDB" id="4781at2759"/>
<protein>
    <recommendedName>
        <fullName evidence="16">Crh-like protein</fullName>
        <ecNumber evidence="16">3.2.-.-</ecNumber>
    </recommendedName>
</protein>
<dbReference type="CDD" id="cd02183">
    <property type="entry name" value="GH16_fungal_CRH1_transglycosylase"/>
    <property type="match status" value="1"/>
</dbReference>
<evidence type="ECO:0000256" key="10">
    <source>
        <dbReference type="ARBA" id="ARBA00023157"/>
    </source>
</evidence>
<dbReference type="PROSITE" id="PS51257">
    <property type="entry name" value="PROKAR_LIPOPROTEIN"/>
    <property type="match status" value="1"/>
</dbReference>